<comment type="caution">
    <text evidence="5">The sequence shown here is derived from an EMBL/GenBank/DDBJ whole genome shotgun (WGS) entry which is preliminary data.</text>
</comment>
<keyword evidence="2" id="KW-1133">Transmembrane helix</keyword>
<sequence>MKRKKSLQRVLSAFLTILLLVSVVPTAVFAAGTETYQKISDAAEFETGKYVMAVDTGYAVGPIDGTWVSAVKVTSGDNVITDPDAGMVVDLEVADSSVKIKLSDGNYIAPKGGNNNGIQAGEYDWAWSVENGKFVFSGTEDDTVVLASNKSSQNKFRGYKKATATGNPNGYPYQFTLYKLAESGSGEQSVAAPLADPAAGAVASGAEITLSTATPNAQIYYTLDGSDPADANNTARKLYSADNKPVITEDCTLKAVAVLGASMSAVQQLSYTIKGEAVLEDGDQVVIYAPEYNKALSSEKTGFYNVGTDITIGSDGTVTGYTDADVWTVVANDDGTYSFQQGGKNIGLGDSYASMDLGAVHDDWEVIDLEDGTYNIKNTGRGNYMEWYAQFSNWSTYNKGSFATDGQFKLKFYKVEGSEPAPEPGAPIKDGDQVVIYAPEYNKALSSEKTGFYNVGTDITVGSDGAVTGYTAANIWTVVANDDGTYSFQQDGKNIGLGDSYASMDLGAVHDDWEVIDLEDGTYNIKNIKRGNYMEWYAQFSNWSTYNSSSAATDGQFKLKFYKVESMPVDPEEPAAEGLEVEASPKSGASVEAGQTIVLTAADGAEIYYTMSTDGTEPADPDVTSVSQKYTAPIEIEKTPETDKPVIIKAVAHIPAAGVEEAQTGEVVTFTYKAPMNLGDYTLYFGQLHAHTNLSDGTGTVEQAFDHASKVDNLDFLALTDHSNSFDNDANVHLDSENAEELSEEWEEGRSGARNITKRENGTFVGLYGFEMTWSGGAPGHINTFNSDGFESRNYAPYKKGDNYDVLQAYFDTLNENPETISQFNHPGDTFGDFMDFSLYDPVVDNQITLIEVGNGEGAIGSSGYFPSYSYYTRALDKGWHVAPTNNQDNHKGNWGDSNTARSVVLATDLSEEAIYDAMKNYRVYATEDNDLSILYSLNGNAMGSILDDQESVNIEVSISDPTDTAGSTKVEVIVNGGQTLAEQTFEGGSAELTFENLPATYGYYYLRITQADKNIAVTAPVWVGESLNAGVSKTSSSVALPIKGDEISISSQIYNNLSDDMQVTSLTYTMEGQTEPFHTADVSSIGSNGVVAPRTSYSYEFPYMAEQAGGFNINVQMKAIINGEEFTFTDVLKLSVSDPAIATKVLIDGTHYNDYVNGYYSGNMTNFINMGTADNIQVRIAQPGETITAETLSDVSLFVISAPLKYTSDYTGEAEISVFEEEFVNLVRDYVQGGGTVIVCGLADYQDANSGSPYTTYEQVNKLLEAIGATMRVNDDELIDQDDNGGQPYRLYFDDFNTGSTDPVVQEVLKGVVDSGLRYSSYSGCSVAVGNGEAIVYGHNTTYSINSKNPAQGHNKPVLSYSDLYDPESAVVQKGDVVAMATEAVGEGRVFLSGTVFCSNFEVAAEDQVSYSNGIIAQNILNMVKKEPVISTIEEARAGTDGQVFTVVGTVANGTAETGNAFFNTIYIQDDAGNGINVFPIDDNNIRRGDQVMITGSISEYIGDKQLSAINVTVLEGSKEVIISDATTKEADDYEANFGKLVRVEGVVQSVKLANGIVESIELQDESGQSCRVFIDGYIGYSDDASPELEGFVKEGATISAVGFVSHDAEGNRLRVRDRSEIKAEEQSPVSESYDVIFALTNGAADGALKAEGGKDYAATLKPADGYALPETVKVTVGGAELPSEGYSYNAVTGELMIYGAYITGDMQIMAEFIKVPSEEPGDTEQPGDTETPDDTEKPGESENPDGEAPSEVPETGDSANITVWLLVFAASAILVILTLFKRKGTAK</sequence>
<keyword evidence="2" id="KW-0472">Membrane</keyword>
<dbReference type="EMBL" id="JACJKY010000010">
    <property type="protein sequence ID" value="MBM6921043.1"/>
    <property type="molecule type" value="Genomic_DNA"/>
</dbReference>
<feature type="region of interest" description="Disordered" evidence="1">
    <location>
        <begin position="1719"/>
        <end position="1757"/>
    </location>
</feature>
<keyword evidence="3" id="KW-0732">Signal</keyword>
<protein>
    <submittedName>
        <fullName evidence="5">CehA/McbA family metallohydrolase</fullName>
    </submittedName>
</protein>
<name>A0A939BEW2_9FIRM</name>
<dbReference type="Proteomes" id="UP000774750">
    <property type="component" value="Unassembled WGS sequence"/>
</dbReference>
<proteinExistence type="predicted"/>
<dbReference type="RefSeq" id="WP_204446581.1">
    <property type="nucleotide sequence ID" value="NZ_JACJKY010000010.1"/>
</dbReference>
<evidence type="ECO:0000313" key="5">
    <source>
        <dbReference type="EMBL" id="MBM6921043.1"/>
    </source>
</evidence>
<evidence type="ECO:0000259" key="4">
    <source>
        <dbReference type="Pfam" id="PF13290"/>
    </source>
</evidence>
<feature type="chain" id="PRO_5037682966" evidence="3">
    <location>
        <begin position="31"/>
        <end position="1789"/>
    </location>
</feature>
<evidence type="ECO:0000256" key="2">
    <source>
        <dbReference type="SAM" id="Phobius"/>
    </source>
</evidence>
<feature type="compositionally biased region" description="Acidic residues" evidence="1">
    <location>
        <begin position="1721"/>
        <end position="1735"/>
    </location>
</feature>
<dbReference type="InterPro" id="IPR059177">
    <property type="entry name" value="GH29D-like_dom"/>
</dbReference>
<feature type="transmembrane region" description="Helical" evidence="2">
    <location>
        <begin position="1763"/>
        <end position="1782"/>
    </location>
</feature>
<gene>
    <name evidence="5" type="ORF">H6A12_07750</name>
</gene>
<evidence type="ECO:0000313" key="6">
    <source>
        <dbReference type="Proteomes" id="UP000774750"/>
    </source>
</evidence>
<accession>A0A939BEW2</accession>
<dbReference type="Pfam" id="PF13290">
    <property type="entry name" value="CHB_HEX_C_1"/>
    <property type="match status" value="2"/>
</dbReference>
<dbReference type="NCBIfam" id="NF038032">
    <property type="entry name" value="CehA_McbA_metalo"/>
    <property type="match status" value="1"/>
</dbReference>
<feature type="signal peptide" evidence="3">
    <location>
        <begin position="1"/>
        <end position="30"/>
    </location>
</feature>
<evidence type="ECO:0000256" key="3">
    <source>
        <dbReference type="SAM" id="SignalP"/>
    </source>
</evidence>
<keyword evidence="6" id="KW-1185">Reference proteome</keyword>
<evidence type="ECO:0000256" key="1">
    <source>
        <dbReference type="SAM" id="MobiDB-lite"/>
    </source>
</evidence>
<keyword evidence="2" id="KW-0812">Transmembrane</keyword>
<reference evidence="5" key="1">
    <citation type="submission" date="2020-08" db="EMBL/GenBank/DDBJ databases">
        <authorList>
            <person name="Cejkova D."/>
            <person name="Kubasova T."/>
            <person name="Jahodarova E."/>
            <person name="Rychlik I."/>
        </authorList>
    </citation>
    <scope>NUCLEOTIDE SEQUENCE</scope>
    <source>
        <strain evidence="5">An559</strain>
    </source>
</reference>
<dbReference type="InterPro" id="IPR029062">
    <property type="entry name" value="Class_I_gatase-like"/>
</dbReference>
<feature type="domain" description="GH29D-like beta-sandwich" evidence="4">
    <location>
        <begin position="585"/>
        <end position="639"/>
    </location>
</feature>
<dbReference type="SUPFAM" id="SSF52317">
    <property type="entry name" value="Class I glutamine amidotransferase-like"/>
    <property type="match status" value="1"/>
</dbReference>
<reference evidence="5" key="2">
    <citation type="journal article" date="2021" name="Sci. Rep.">
        <title>The distribution of antibiotic resistance genes in chicken gut microbiota commensals.</title>
        <authorList>
            <person name="Juricova H."/>
            <person name="Matiasovicova J."/>
            <person name="Kubasova T."/>
            <person name="Cejkova D."/>
            <person name="Rychlik I."/>
        </authorList>
    </citation>
    <scope>NUCLEOTIDE SEQUENCE</scope>
    <source>
        <strain evidence="5">An559</strain>
    </source>
</reference>
<dbReference type="SUPFAM" id="SSF89550">
    <property type="entry name" value="PHP domain-like"/>
    <property type="match status" value="1"/>
</dbReference>
<dbReference type="Gene3D" id="3.20.20.140">
    <property type="entry name" value="Metal-dependent hydrolases"/>
    <property type="match status" value="1"/>
</dbReference>
<organism evidence="5 6">
    <name type="scientific">Merdimmobilis hominis</name>
    <dbReference type="NCBI Taxonomy" id="2897707"/>
    <lineage>
        <taxon>Bacteria</taxon>
        <taxon>Bacillati</taxon>
        <taxon>Bacillota</taxon>
        <taxon>Clostridia</taxon>
        <taxon>Eubacteriales</taxon>
        <taxon>Oscillospiraceae</taxon>
        <taxon>Merdimmobilis</taxon>
    </lineage>
</organism>
<feature type="domain" description="GH29D-like beta-sandwich" evidence="4">
    <location>
        <begin position="197"/>
        <end position="266"/>
    </location>
</feature>
<dbReference type="InterPro" id="IPR016195">
    <property type="entry name" value="Pol/histidinol_Pase-like"/>
</dbReference>